<sequence>MTVVYISQFVDPSYGTFDNDWDSEAGTTLRAEVLLLVAVKEFVKSSQLGAFVKSCVPLNCQ</sequence>
<comment type="caution">
    <text evidence="1">The sequence shown here is derived from an EMBL/GenBank/DDBJ whole genome shotgun (WGS) entry which is preliminary data.</text>
</comment>
<dbReference type="Proteomes" id="UP000031036">
    <property type="component" value="Unassembled WGS sequence"/>
</dbReference>
<evidence type="ECO:0000313" key="2">
    <source>
        <dbReference type="Proteomes" id="UP000031036"/>
    </source>
</evidence>
<keyword evidence="2" id="KW-1185">Reference proteome</keyword>
<dbReference type="AlphaFoldDB" id="A0A0B2VU87"/>
<dbReference type="EMBL" id="JPKZ01000891">
    <property type="protein sequence ID" value="KHN84907.1"/>
    <property type="molecule type" value="Genomic_DNA"/>
</dbReference>
<accession>A0A0B2VU87</accession>
<gene>
    <name evidence="1" type="ORF">Tcan_04682</name>
</gene>
<protein>
    <submittedName>
        <fullName evidence="1">Uncharacterized protein</fullName>
    </submittedName>
</protein>
<reference evidence="1 2" key="1">
    <citation type="submission" date="2014-11" db="EMBL/GenBank/DDBJ databases">
        <title>Genetic blueprint of the zoonotic pathogen Toxocara canis.</title>
        <authorList>
            <person name="Zhu X.-Q."/>
            <person name="Korhonen P.K."/>
            <person name="Cai H."/>
            <person name="Young N.D."/>
            <person name="Nejsum P."/>
            <person name="von Samson-Himmelstjerna G."/>
            <person name="Boag P.R."/>
            <person name="Tan P."/>
            <person name="Li Q."/>
            <person name="Min J."/>
            <person name="Yang Y."/>
            <person name="Wang X."/>
            <person name="Fang X."/>
            <person name="Hall R.S."/>
            <person name="Hofmann A."/>
            <person name="Sternberg P.W."/>
            <person name="Jex A.R."/>
            <person name="Gasser R.B."/>
        </authorList>
    </citation>
    <scope>NUCLEOTIDE SEQUENCE [LARGE SCALE GENOMIC DNA]</scope>
    <source>
        <strain evidence="1">PN_DK_2014</strain>
    </source>
</reference>
<proteinExistence type="predicted"/>
<evidence type="ECO:0000313" key="1">
    <source>
        <dbReference type="EMBL" id="KHN84907.1"/>
    </source>
</evidence>
<organism evidence="1 2">
    <name type="scientific">Toxocara canis</name>
    <name type="common">Canine roundworm</name>
    <dbReference type="NCBI Taxonomy" id="6265"/>
    <lineage>
        <taxon>Eukaryota</taxon>
        <taxon>Metazoa</taxon>
        <taxon>Ecdysozoa</taxon>
        <taxon>Nematoda</taxon>
        <taxon>Chromadorea</taxon>
        <taxon>Rhabditida</taxon>
        <taxon>Spirurina</taxon>
        <taxon>Ascaridomorpha</taxon>
        <taxon>Ascaridoidea</taxon>
        <taxon>Toxocaridae</taxon>
        <taxon>Toxocara</taxon>
    </lineage>
</organism>
<name>A0A0B2VU87_TOXCA</name>